<dbReference type="Pfam" id="PF10002">
    <property type="entry name" value="DUF2243"/>
    <property type="match status" value="1"/>
</dbReference>
<feature type="transmembrane region" description="Helical" evidence="1">
    <location>
        <begin position="16"/>
        <end position="39"/>
    </location>
</feature>
<proteinExistence type="predicted"/>
<dbReference type="AlphaFoldDB" id="A0A975M639"/>
<dbReference type="RefSeq" id="WP_210231678.1">
    <property type="nucleotide sequence ID" value="NZ_CP076022.1"/>
</dbReference>
<feature type="transmembrane region" description="Helical" evidence="1">
    <location>
        <begin position="83"/>
        <end position="103"/>
    </location>
</feature>
<evidence type="ECO:0000313" key="2">
    <source>
        <dbReference type="EMBL" id="QWC10630.1"/>
    </source>
</evidence>
<accession>A0A975M639</accession>
<keyword evidence="1" id="KW-1133">Transmembrane helix</keyword>
<evidence type="ECO:0000313" key="3">
    <source>
        <dbReference type="Proteomes" id="UP000676885"/>
    </source>
</evidence>
<name>A0A975M639_9MICC</name>
<dbReference type="InterPro" id="IPR018719">
    <property type="entry name" value="DUF2243_membrane"/>
</dbReference>
<evidence type="ECO:0000256" key="1">
    <source>
        <dbReference type="SAM" id="Phobius"/>
    </source>
</evidence>
<keyword evidence="1" id="KW-0472">Membrane</keyword>
<dbReference type="KEGG" id="ajg:KKR91_03065"/>
<feature type="transmembrane region" description="Helical" evidence="1">
    <location>
        <begin position="59"/>
        <end position="76"/>
    </location>
</feature>
<feature type="transmembrane region" description="Helical" evidence="1">
    <location>
        <begin position="128"/>
        <end position="146"/>
    </location>
</feature>
<dbReference type="EMBL" id="CP076022">
    <property type="protein sequence ID" value="QWC10630.1"/>
    <property type="molecule type" value="Genomic_DNA"/>
</dbReference>
<organism evidence="2 3">
    <name type="scientific">Arthrobacter jiangjiafuii</name>
    <dbReference type="NCBI Taxonomy" id="2817475"/>
    <lineage>
        <taxon>Bacteria</taxon>
        <taxon>Bacillati</taxon>
        <taxon>Actinomycetota</taxon>
        <taxon>Actinomycetes</taxon>
        <taxon>Micrococcales</taxon>
        <taxon>Micrococcaceae</taxon>
        <taxon>Arthrobacter</taxon>
    </lineage>
</organism>
<sequence length="161" mass="17519">MSTSSRAPVRPRRRNVLSGILVGIGIASFVDEVVFHQLLQWHHFYDKSTTAVGLFSDGLFHAFGWFAVVAGLFLFADLRRRAALLPARWAGAVLLGTGAFQLYDGTVQHKLMGLHQIRYNVPLLPYDLIWNASAALMILAGAALLYRTRHATAGSAGSAGV</sequence>
<protein>
    <submittedName>
        <fullName evidence="2">DUF2243 domain-containing protein</fullName>
    </submittedName>
</protein>
<dbReference type="Proteomes" id="UP000676885">
    <property type="component" value="Chromosome"/>
</dbReference>
<keyword evidence="3" id="KW-1185">Reference proteome</keyword>
<keyword evidence="1" id="KW-0812">Transmembrane</keyword>
<gene>
    <name evidence="2" type="ORF">KKR91_03065</name>
</gene>
<reference evidence="2 3" key="1">
    <citation type="submission" date="2021-05" db="EMBL/GenBank/DDBJ databases">
        <title>Novel species in genus Arthrobacter.</title>
        <authorList>
            <person name="Zhang G."/>
        </authorList>
    </citation>
    <scope>NUCLEOTIDE SEQUENCE [LARGE SCALE GENOMIC DNA]</scope>
    <source>
        <strain evidence="3">zg-ZUI227</strain>
    </source>
</reference>